<organism evidence="1 2">
    <name type="scientific">Parabacteroides merdae</name>
    <dbReference type="NCBI Taxonomy" id="46503"/>
    <lineage>
        <taxon>Bacteria</taxon>
        <taxon>Pseudomonadati</taxon>
        <taxon>Bacteroidota</taxon>
        <taxon>Bacteroidia</taxon>
        <taxon>Bacteroidales</taxon>
        <taxon>Tannerellaceae</taxon>
        <taxon>Parabacteroides</taxon>
    </lineage>
</organism>
<evidence type="ECO:0000313" key="1">
    <source>
        <dbReference type="EMBL" id="RHC81262.1"/>
    </source>
</evidence>
<reference evidence="1 2" key="1">
    <citation type="submission" date="2018-08" db="EMBL/GenBank/DDBJ databases">
        <title>A genome reference for cultivated species of the human gut microbiota.</title>
        <authorList>
            <person name="Zou Y."/>
            <person name="Xue W."/>
            <person name="Luo G."/>
        </authorList>
    </citation>
    <scope>NUCLEOTIDE SEQUENCE [LARGE SCALE GENOMIC DNA]</scope>
    <source>
        <strain evidence="1 2">AM34-17</strain>
    </source>
</reference>
<name>A0A3R6BJB5_9BACT</name>
<protein>
    <submittedName>
        <fullName evidence="1">Uncharacterized protein</fullName>
    </submittedName>
</protein>
<proteinExistence type="predicted"/>
<dbReference type="EMBL" id="QSII01000025">
    <property type="protein sequence ID" value="RHC81262.1"/>
    <property type="molecule type" value="Genomic_DNA"/>
</dbReference>
<gene>
    <name evidence="1" type="ORF">DW828_16085</name>
</gene>
<sequence length="59" mass="7071">MKQGTSVYETRDFDVSNQEVREVKDRTSGCERRDFSRSCRVFFYAGLKGHKEMSIYIYY</sequence>
<accession>A0A3R6BJB5</accession>
<comment type="caution">
    <text evidence="1">The sequence shown here is derived from an EMBL/GenBank/DDBJ whole genome shotgun (WGS) entry which is preliminary data.</text>
</comment>
<dbReference type="Proteomes" id="UP000286260">
    <property type="component" value="Unassembled WGS sequence"/>
</dbReference>
<evidence type="ECO:0000313" key="2">
    <source>
        <dbReference type="Proteomes" id="UP000286260"/>
    </source>
</evidence>
<dbReference type="AlphaFoldDB" id="A0A3R6BJB5"/>